<dbReference type="Pfam" id="PF01103">
    <property type="entry name" value="Omp85"/>
    <property type="match status" value="1"/>
</dbReference>
<dbReference type="PANTHER" id="PTHR12815">
    <property type="entry name" value="SORTING AND ASSEMBLY MACHINERY SAMM50 PROTEIN FAMILY MEMBER"/>
    <property type="match status" value="1"/>
</dbReference>
<gene>
    <name evidence="13" type="ordered locus">VC0395_A2126</name>
</gene>
<name>A0A0H3AIU0_VIBC3</name>
<keyword evidence="5" id="KW-0812">Transmembrane</keyword>
<feature type="domain" description="TamA POTRA" evidence="12">
    <location>
        <begin position="35"/>
        <end position="105"/>
    </location>
</feature>
<comment type="similarity">
    <text evidence="2">Belongs to the TamA family.</text>
</comment>
<keyword evidence="8" id="KW-0998">Cell outer membrane</keyword>
<comment type="subcellular location">
    <subcellularLocation>
        <location evidence="1">Cell outer membrane</location>
    </subcellularLocation>
</comment>
<evidence type="ECO:0000256" key="6">
    <source>
        <dbReference type="ARBA" id="ARBA00022729"/>
    </source>
</evidence>
<dbReference type="InterPro" id="IPR035243">
    <property type="entry name" value="TamA_POTRA_Dom_1"/>
</dbReference>
<dbReference type="Proteomes" id="UP000000249">
    <property type="component" value="Chromosome 1"/>
</dbReference>
<dbReference type="GO" id="GO:0097347">
    <property type="term" value="C:TAM protein secretion complex"/>
    <property type="evidence" value="ECO:0007669"/>
    <property type="project" value="TreeGrafter"/>
</dbReference>
<dbReference type="AlphaFoldDB" id="A0A0H3AIU0"/>
<dbReference type="OrthoDB" id="9769707at2"/>
<keyword evidence="6" id="KW-0732">Signal</keyword>
<dbReference type="PATRIC" id="fig|345073.21.peg.2560"/>
<dbReference type="KEGG" id="vcr:VC395_2661"/>
<dbReference type="InterPro" id="IPR039910">
    <property type="entry name" value="D15-like"/>
</dbReference>
<dbReference type="Pfam" id="PF17243">
    <property type="entry name" value="POTRA_TamA_1"/>
    <property type="match status" value="1"/>
</dbReference>
<dbReference type="EMBL" id="CP000627">
    <property type="protein sequence ID" value="ABQ20407.1"/>
    <property type="molecule type" value="Genomic_DNA"/>
</dbReference>
<protein>
    <recommendedName>
        <fullName evidence="3">Translocation and assembly module subunit TamA</fullName>
    </recommendedName>
    <alternativeName>
        <fullName evidence="9">Autotransporter assembly factor TamA</fullName>
    </alternativeName>
</protein>
<dbReference type="FunFam" id="3.10.20.310:FF:000008">
    <property type="entry name" value="Outer membrane protein, OMP85 family"/>
    <property type="match status" value="1"/>
</dbReference>
<dbReference type="KEGG" id="vco:VC0395_A2126"/>
<accession>A0A0H3AIU0</accession>
<comment type="subunit">
    <text evidence="10">Interacts with TamB to form the translocation and assembly module (TAM).</text>
</comment>
<dbReference type="Gene3D" id="3.10.20.310">
    <property type="entry name" value="membrane protein fhac"/>
    <property type="match status" value="3"/>
</dbReference>
<feature type="domain" description="Bacterial surface antigen (D15)" evidence="11">
    <location>
        <begin position="285"/>
        <end position="579"/>
    </location>
</feature>
<dbReference type="GO" id="GO:0009279">
    <property type="term" value="C:cell outer membrane"/>
    <property type="evidence" value="ECO:0007669"/>
    <property type="project" value="UniProtKB-SubCell"/>
</dbReference>
<evidence type="ECO:0000259" key="11">
    <source>
        <dbReference type="Pfam" id="PF01103"/>
    </source>
</evidence>
<dbReference type="InterPro" id="IPR000184">
    <property type="entry name" value="Bac_surfAg_D15"/>
</dbReference>
<evidence type="ECO:0000313" key="13">
    <source>
        <dbReference type="EMBL" id="ABQ20407.1"/>
    </source>
</evidence>
<evidence type="ECO:0000256" key="1">
    <source>
        <dbReference type="ARBA" id="ARBA00004442"/>
    </source>
</evidence>
<evidence type="ECO:0000256" key="8">
    <source>
        <dbReference type="ARBA" id="ARBA00023237"/>
    </source>
</evidence>
<evidence type="ECO:0000313" key="14">
    <source>
        <dbReference type="Proteomes" id="UP000000249"/>
    </source>
</evidence>
<evidence type="ECO:0000256" key="10">
    <source>
        <dbReference type="ARBA" id="ARBA00093548"/>
    </source>
</evidence>
<evidence type="ECO:0000259" key="12">
    <source>
        <dbReference type="Pfam" id="PF17243"/>
    </source>
</evidence>
<evidence type="ECO:0000256" key="5">
    <source>
        <dbReference type="ARBA" id="ARBA00022692"/>
    </source>
</evidence>
<dbReference type="eggNOG" id="COG0729">
    <property type="taxonomic scope" value="Bacteria"/>
</dbReference>
<dbReference type="FunFam" id="3.10.20.310:FF:000017">
    <property type="entry name" value="Outer membrane protein assembly factor"/>
    <property type="match status" value="1"/>
</dbReference>
<reference evidence="13 14" key="1">
    <citation type="submission" date="2007-03" db="EMBL/GenBank/DDBJ databases">
        <authorList>
            <person name="Heidelberg J."/>
        </authorList>
    </citation>
    <scope>NUCLEOTIDE SEQUENCE [LARGE SCALE GENOMIC DNA]</scope>
    <source>
        <strain evidence="14">ATCC 39541 / Classical Ogawa 395 / O395</strain>
    </source>
</reference>
<dbReference type="FunFam" id="2.40.160.50:FF:000019">
    <property type="entry name" value="Outer membrane protein assembly factor"/>
    <property type="match status" value="1"/>
</dbReference>
<keyword evidence="7" id="KW-0472">Membrane</keyword>
<sequence length="582" mass="65645">MSPLYNESKSSMRRKSLPALISLWLFSAVSYADVKLEITGISGAEKDNVEAYLSSIAAQDYSTSLRFQSQLERSMTEALNALGYYHPSIDFTVSEDNQRLRAAVTLGEVTRLSEVDIVIRGEAEGDRDFQRLIRRSGLRVDAPLNHSLYDNLKSGIRNLALQKGYFNGDFQASRLEVIPELNQARVILHFDSGIRYLFGATTVEGSQIDENRVMSLRPFKQGEPYLVSQVGEFNQNLSNTDWFSSVFVEPDLSQLDEGRELPIKVTLAPQARNQLETGLGYSTDVGVRGSLKWKKPWVNSQGHSFDSSFSLSIPEQTITAGYKIPLEDALNEYYRIQYGMKHLDKRDTESLESNLSLERHWQLDGGWHRTVFIRYLLENYRQGLQDDNSQFLLPGMTYTRTRTRSNSGLLTWGDKQTITLEYGDPALLSETRVLRLQTGSSWLRTYARNHRALVRVDGGANLVDEFDQLSPSLRFFAGGDNNLRGYGYKSISPQDASGALTGAKYIATSSIEYQYRLTGNWWAAMFMDVGDAFNDNPEWKKGVGTGIRWISPVGPIRLDFAWGLDAAPGDEFKIHFTLGPEL</sequence>
<dbReference type="Gene3D" id="2.40.160.50">
    <property type="entry name" value="membrane protein fhac: a member of the omp85/tpsb transporter family"/>
    <property type="match status" value="1"/>
</dbReference>
<evidence type="ECO:0000256" key="3">
    <source>
        <dbReference type="ARBA" id="ARBA00015419"/>
    </source>
</evidence>
<organism evidence="13 14">
    <name type="scientific">Vibrio cholerae serotype O1 (strain ATCC 39541 / Classical Ogawa 395 / O395)</name>
    <dbReference type="NCBI Taxonomy" id="345073"/>
    <lineage>
        <taxon>Bacteria</taxon>
        <taxon>Pseudomonadati</taxon>
        <taxon>Pseudomonadota</taxon>
        <taxon>Gammaproteobacteria</taxon>
        <taxon>Vibrionales</taxon>
        <taxon>Vibrionaceae</taxon>
        <taxon>Vibrio</taxon>
    </lineage>
</organism>
<dbReference type="GO" id="GO:0009306">
    <property type="term" value="P:protein secretion"/>
    <property type="evidence" value="ECO:0007669"/>
    <property type="project" value="TreeGrafter"/>
</dbReference>
<evidence type="ECO:0000256" key="9">
    <source>
        <dbReference type="ARBA" id="ARBA00033063"/>
    </source>
</evidence>
<keyword evidence="4" id="KW-1134">Transmembrane beta strand</keyword>
<dbReference type="PANTHER" id="PTHR12815:SF47">
    <property type="entry name" value="TRANSLOCATION AND ASSEMBLY MODULE SUBUNIT TAMA"/>
    <property type="match status" value="1"/>
</dbReference>
<evidence type="ECO:0000256" key="7">
    <source>
        <dbReference type="ARBA" id="ARBA00023136"/>
    </source>
</evidence>
<evidence type="ECO:0000256" key="2">
    <source>
        <dbReference type="ARBA" id="ARBA00010248"/>
    </source>
</evidence>
<evidence type="ECO:0000256" key="4">
    <source>
        <dbReference type="ARBA" id="ARBA00022452"/>
    </source>
</evidence>
<proteinExistence type="inferred from homology"/>